<protein>
    <recommendedName>
        <fullName evidence="5">HTH tetR-type domain-containing protein</fullName>
    </recommendedName>
</protein>
<keyword evidence="7" id="KW-1185">Reference proteome</keyword>
<feature type="DNA-binding region" description="H-T-H motif" evidence="4">
    <location>
        <begin position="26"/>
        <end position="45"/>
    </location>
</feature>
<dbReference type="InterPro" id="IPR011075">
    <property type="entry name" value="TetR_C"/>
</dbReference>
<dbReference type="InterPro" id="IPR009057">
    <property type="entry name" value="Homeodomain-like_sf"/>
</dbReference>
<proteinExistence type="predicted"/>
<dbReference type="STRING" id="1560345.AWL63_04180"/>
<dbReference type="RefSeq" id="WP_069203865.1">
    <property type="nucleotide sequence ID" value="NZ_CP014168.1"/>
</dbReference>
<dbReference type="SUPFAM" id="SSF48498">
    <property type="entry name" value="Tetracyclin repressor-like, C-terminal domain"/>
    <property type="match status" value="1"/>
</dbReference>
<evidence type="ECO:0000256" key="4">
    <source>
        <dbReference type="PROSITE-ProRule" id="PRU00335"/>
    </source>
</evidence>
<dbReference type="InterPro" id="IPR050109">
    <property type="entry name" value="HTH-type_TetR-like_transc_reg"/>
</dbReference>
<keyword evidence="1" id="KW-0805">Transcription regulation</keyword>
<dbReference type="GO" id="GO:0003677">
    <property type="term" value="F:DNA binding"/>
    <property type="evidence" value="ECO:0007669"/>
    <property type="project" value="UniProtKB-UniRule"/>
</dbReference>
<name>A0A1B3Z790_9SPHN</name>
<dbReference type="Proteomes" id="UP000094256">
    <property type="component" value="Chromosome"/>
</dbReference>
<sequence length="200" mass="22629">MDVGAREQLLNAAADLMRERGSIDITLTEIARRANINSAMVKYYFGNKAGMLVELLRKVMLPGMKQLDHLLGMSISPEKKLEVHISGIANTYLRHPYINALMHHLILESPETFGAVIDRELSRPVAEAQRQIMAEGVKAGVFREMDPVILYLIITGTCDQLFLRKLLLRELLGGESLSEERRRQFVEELCSIILDGIRVR</sequence>
<dbReference type="PANTHER" id="PTHR30328:SF54">
    <property type="entry name" value="HTH-TYPE TRANSCRIPTIONAL REPRESSOR SCO4008"/>
    <property type="match status" value="1"/>
</dbReference>
<evidence type="ECO:0000256" key="2">
    <source>
        <dbReference type="ARBA" id="ARBA00023125"/>
    </source>
</evidence>
<dbReference type="KEGG" id="span:AWL63_04180"/>
<evidence type="ECO:0000313" key="7">
    <source>
        <dbReference type="Proteomes" id="UP000094256"/>
    </source>
</evidence>
<dbReference type="SUPFAM" id="SSF46689">
    <property type="entry name" value="Homeodomain-like"/>
    <property type="match status" value="1"/>
</dbReference>
<reference evidence="6 7" key="1">
    <citation type="submission" date="2016-01" db="EMBL/GenBank/DDBJ databases">
        <title>Complete genome and mega plasmid sequence of Sphingomonas panacis DCY99 elicits systemic resistance in rice to Xanthomonas oryzae.</title>
        <authorList>
            <person name="Kim Y.J."/>
            <person name="Yang D.C."/>
            <person name="Sing P."/>
        </authorList>
    </citation>
    <scope>NUCLEOTIDE SEQUENCE [LARGE SCALE GENOMIC DNA]</scope>
    <source>
        <strain evidence="6 7">DCY99</strain>
    </source>
</reference>
<gene>
    <name evidence="6" type="ORF">AWL63_04180</name>
</gene>
<dbReference type="Gene3D" id="1.10.357.10">
    <property type="entry name" value="Tetracycline Repressor, domain 2"/>
    <property type="match status" value="1"/>
</dbReference>
<dbReference type="PANTHER" id="PTHR30328">
    <property type="entry name" value="TRANSCRIPTIONAL REPRESSOR"/>
    <property type="match status" value="1"/>
</dbReference>
<evidence type="ECO:0000313" key="6">
    <source>
        <dbReference type="EMBL" id="AOH83287.1"/>
    </source>
</evidence>
<dbReference type="AlphaFoldDB" id="A0A1B3Z790"/>
<organism evidence="6 7">
    <name type="scientific">Sphingomonas panacis</name>
    <dbReference type="NCBI Taxonomy" id="1560345"/>
    <lineage>
        <taxon>Bacteria</taxon>
        <taxon>Pseudomonadati</taxon>
        <taxon>Pseudomonadota</taxon>
        <taxon>Alphaproteobacteria</taxon>
        <taxon>Sphingomonadales</taxon>
        <taxon>Sphingomonadaceae</taxon>
        <taxon>Sphingomonas</taxon>
    </lineage>
</organism>
<accession>A0A1B3Z790</accession>
<dbReference type="Pfam" id="PF14514">
    <property type="entry name" value="TetR_C_9"/>
    <property type="match status" value="1"/>
</dbReference>
<feature type="domain" description="HTH tetR-type" evidence="5">
    <location>
        <begin position="3"/>
        <end position="63"/>
    </location>
</feature>
<dbReference type="Pfam" id="PF00440">
    <property type="entry name" value="TetR_N"/>
    <property type="match status" value="1"/>
</dbReference>
<evidence type="ECO:0000256" key="3">
    <source>
        <dbReference type="ARBA" id="ARBA00023163"/>
    </source>
</evidence>
<keyword evidence="2 4" id="KW-0238">DNA-binding</keyword>
<dbReference type="EMBL" id="CP014168">
    <property type="protein sequence ID" value="AOH83287.1"/>
    <property type="molecule type" value="Genomic_DNA"/>
</dbReference>
<dbReference type="PROSITE" id="PS50977">
    <property type="entry name" value="HTH_TETR_2"/>
    <property type="match status" value="1"/>
</dbReference>
<evidence type="ECO:0000259" key="5">
    <source>
        <dbReference type="PROSITE" id="PS50977"/>
    </source>
</evidence>
<dbReference type="OrthoDB" id="2356263at2"/>
<dbReference type="InterPro" id="IPR036271">
    <property type="entry name" value="Tet_transcr_reg_TetR-rel_C_sf"/>
</dbReference>
<dbReference type="PRINTS" id="PR00455">
    <property type="entry name" value="HTHTETR"/>
</dbReference>
<evidence type="ECO:0000256" key="1">
    <source>
        <dbReference type="ARBA" id="ARBA00023015"/>
    </source>
</evidence>
<keyword evidence="3" id="KW-0804">Transcription</keyword>
<dbReference type="InterPro" id="IPR001647">
    <property type="entry name" value="HTH_TetR"/>
</dbReference>